<organism evidence="13 14">
    <name type="scientific">Tribonema minus</name>
    <dbReference type="NCBI Taxonomy" id="303371"/>
    <lineage>
        <taxon>Eukaryota</taxon>
        <taxon>Sar</taxon>
        <taxon>Stramenopiles</taxon>
        <taxon>Ochrophyta</taxon>
        <taxon>PX clade</taxon>
        <taxon>Xanthophyceae</taxon>
        <taxon>Tribonematales</taxon>
        <taxon>Tribonemataceae</taxon>
        <taxon>Tribonema</taxon>
    </lineage>
</organism>
<dbReference type="PANTHER" id="PTHR42945:SF1">
    <property type="entry name" value="HISTIDINE BIOSYNTHESIS BIFUNCTIONAL PROTEIN HIS7"/>
    <property type="match status" value="1"/>
</dbReference>
<sequence>MIIPLVQVPPTDGSAVTAEQVPELRRLHVIGDVHLAGAAHDAHTSYAPLLAQCGCRVGPFGAEDGFLEDDAITDAIVSWLDKGARRAVLHMQQPAASAAALAAWTQQLPDARSRLVLQVQSSNLGSSEAEIAAALPPLIESLSTAVCTMQFDMAESPVTATRLAQLLKPLRGKEGSAAYLELVFCNVDQLTTSLIGQLHKEFGIDVVAPCHVESVPDPSDTATPPPPPDNGSSSSSSSASQDVAAAVFACLRSDRPDGLIPTVVCDECGVALGLVYSNAQSVAASIACGRGVYWSRSRGGLWRKGDTSGAWQALLALSMDCDSDALRFLVVQHGAPPAFCHFNRRACWAGEGGLGALERTLAARRASAPAGSYTARLFSDAALLRNKLVEEAQELAEAQAPDDVASEAADVLYFALVRCAAAGVGLREVGDWLDRRALKLRRRPGNAKAHRIAAGDAILKAQGAEKGGGGEDQAQS</sequence>
<evidence type="ECO:0000256" key="6">
    <source>
        <dbReference type="ARBA" id="ARBA00022741"/>
    </source>
</evidence>
<gene>
    <name evidence="13" type="ORF">JKP88DRAFT_204084</name>
</gene>
<evidence type="ECO:0000256" key="9">
    <source>
        <dbReference type="ARBA" id="ARBA00023102"/>
    </source>
</evidence>
<dbReference type="GO" id="GO:0004635">
    <property type="term" value="F:phosphoribosyl-AMP cyclohydrolase activity"/>
    <property type="evidence" value="ECO:0007669"/>
    <property type="project" value="UniProtKB-EC"/>
</dbReference>
<keyword evidence="10" id="KW-0511">Multifunctional enzyme</keyword>
<keyword evidence="7" id="KW-0378">Hydrolase</keyword>
<evidence type="ECO:0000313" key="13">
    <source>
        <dbReference type="EMBL" id="KAG5192634.1"/>
    </source>
</evidence>
<dbReference type="EMBL" id="JAFCMP010000003">
    <property type="protein sequence ID" value="KAG5192634.1"/>
    <property type="molecule type" value="Genomic_DNA"/>
</dbReference>
<comment type="catalytic activity">
    <reaction evidence="1">
        <text>1-(5-phospho-beta-D-ribosyl)-5'-AMP + H2O = 1-(5-phospho-beta-D-ribosyl)-5-[(5-phospho-beta-D-ribosylamino)methylideneamino]imidazole-4-carboxamide</text>
        <dbReference type="Rhea" id="RHEA:20049"/>
        <dbReference type="ChEBI" id="CHEBI:15377"/>
        <dbReference type="ChEBI" id="CHEBI:58435"/>
        <dbReference type="ChEBI" id="CHEBI:59457"/>
        <dbReference type="EC" id="3.5.4.19"/>
    </reaction>
</comment>
<evidence type="ECO:0000256" key="1">
    <source>
        <dbReference type="ARBA" id="ARBA00000024"/>
    </source>
</evidence>
<evidence type="ECO:0000259" key="12">
    <source>
        <dbReference type="Pfam" id="PF01502"/>
    </source>
</evidence>
<dbReference type="GO" id="GO:0005524">
    <property type="term" value="F:ATP binding"/>
    <property type="evidence" value="ECO:0007669"/>
    <property type="project" value="UniProtKB-KW"/>
</dbReference>
<comment type="pathway">
    <text evidence="4">Amino-acid biosynthesis; L-histidine biosynthesis; L-histidine from 5-phospho-alpha-D-ribose 1-diphosphate: step 2/9.</text>
</comment>
<dbReference type="InterPro" id="IPR002496">
    <property type="entry name" value="PRib_AMP_CycHydrolase_dom"/>
</dbReference>
<dbReference type="SUPFAM" id="SSF101386">
    <property type="entry name" value="all-alpha NTP pyrophosphatases"/>
    <property type="match status" value="1"/>
</dbReference>
<comment type="catalytic activity">
    <reaction evidence="2">
        <text>1-(5-phospho-beta-D-ribosyl)-ATP + H2O = 1-(5-phospho-beta-D-ribosyl)-5'-AMP + diphosphate + H(+)</text>
        <dbReference type="Rhea" id="RHEA:22828"/>
        <dbReference type="ChEBI" id="CHEBI:15377"/>
        <dbReference type="ChEBI" id="CHEBI:15378"/>
        <dbReference type="ChEBI" id="CHEBI:33019"/>
        <dbReference type="ChEBI" id="CHEBI:59457"/>
        <dbReference type="ChEBI" id="CHEBI:73183"/>
        <dbReference type="EC" id="3.6.1.31"/>
    </reaction>
</comment>
<feature type="domain" description="Phosphoribosyl-AMP cyclohydrolase" evidence="12">
    <location>
        <begin position="274"/>
        <end position="348"/>
    </location>
</feature>
<dbReference type="Pfam" id="PF01502">
    <property type="entry name" value="PRA-CH"/>
    <property type="match status" value="1"/>
</dbReference>
<evidence type="ECO:0000256" key="8">
    <source>
        <dbReference type="ARBA" id="ARBA00022840"/>
    </source>
</evidence>
<dbReference type="CDD" id="cd11546">
    <property type="entry name" value="NTP-PPase_His4"/>
    <property type="match status" value="1"/>
</dbReference>
<dbReference type="Pfam" id="PF01503">
    <property type="entry name" value="PRA-PH"/>
    <property type="match status" value="1"/>
</dbReference>
<dbReference type="Proteomes" id="UP000664859">
    <property type="component" value="Unassembled WGS sequence"/>
</dbReference>
<proteinExistence type="predicted"/>
<keyword evidence="5" id="KW-0028">Amino-acid biosynthesis</keyword>
<dbReference type="InterPro" id="IPR021130">
    <property type="entry name" value="PRib-ATP_PPHydrolase-like"/>
</dbReference>
<evidence type="ECO:0000256" key="7">
    <source>
        <dbReference type="ARBA" id="ARBA00022801"/>
    </source>
</evidence>
<dbReference type="Gene3D" id="1.10.287.1080">
    <property type="entry name" value="MazG-like"/>
    <property type="match status" value="1"/>
</dbReference>
<accession>A0A835ZKL0</accession>
<dbReference type="PANTHER" id="PTHR42945">
    <property type="entry name" value="HISTIDINE BIOSYNTHESIS BIFUNCTIONAL PROTEIN"/>
    <property type="match status" value="1"/>
</dbReference>
<dbReference type="InterPro" id="IPR038019">
    <property type="entry name" value="PRib_AMP_CycHydrolase_sf"/>
</dbReference>
<keyword evidence="8" id="KW-0067">ATP-binding</keyword>
<evidence type="ECO:0000256" key="4">
    <source>
        <dbReference type="ARBA" id="ARBA00005204"/>
    </source>
</evidence>
<name>A0A835ZKL0_9STRA</name>
<evidence type="ECO:0000256" key="2">
    <source>
        <dbReference type="ARBA" id="ARBA00001460"/>
    </source>
</evidence>
<evidence type="ECO:0000256" key="5">
    <source>
        <dbReference type="ARBA" id="ARBA00022605"/>
    </source>
</evidence>
<feature type="region of interest" description="Disordered" evidence="11">
    <location>
        <begin position="214"/>
        <end position="238"/>
    </location>
</feature>
<dbReference type="SUPFAM" id="SSF141734">
    <property type="entry name" value="HisI-like"/>
    <property type="match status" value="1"/>
</dbReference>
<protein>
    <recommendedName>
        <fullName evidence="12">Phosphoribosyl-AMP cyclohydrolase domain-containing protein</fullName>
    </recommendedName>
</protein>
<dbReference type="Gene3D" id="3.10.20.810">
    <property type="entry name" value="Phosphoribosyl-AMP cyclohydrolase"/>
    <property type="match status" value="1"/>
</dbReference>
<comment type="pathway">
    <text evidence="3">Amino-acid biosynthesis; L-histidine biosynthesis; L-histidine from 5-phospho-alpha-D-ribose 1-diphosphate: step 3/9.</text>
</comment>
<dbReference type="InterPro" id="IPR008179">
    <property type="entry name" value="HisE"/>
</dbReference>
<dbReference type="GO" id="GO:0000105">
    <property type="term" value="P:L-histidine biosynthetic process"/>
    <property type="evidence" value="ECO:0007669"/>
    <property type="project" value="UniProtKB-UniPathway"/>
</dbReference>
<evidence type="ECO:0000313" key="14">
    <source>
        <dbReference type="Proteomes" id="UP000664859"/>
    </source>
</evidence>
<keyword evidence="6" id="KW-0547">Nucleotide-binding</keyword>
<dbReference type="OrthoDB" id="1703565at2759"/>
<comment type="caution">
    <text evidence="13">The sequence shown here is derived from an EMBL/GenBank/DDBJ whole genome shotgun (WGS) entry which is preliminary data.</text>
</comment>
<evidence type="ECO:0000256" key="11">
    <source>
        <dbReference type="SAM" id="MobiDB-lite"/>
    </source>
</evidence>
<dbReference type="UniPathway" id="UPA00031">
    <property type="reaction ID" value="UER00007"/>
</dbReference>
<evidence type="ECO:0000256" key="3">
    <source>
        <dbReference type="ARBA" id="ARBA00005169"/>
    </source>
</evidence>
<evidence type="ECO:0000256" key="10">
    <source>
        <dbReference type="ARBA" id="ARBA00023268"/>
    </source>
</evidence>
<dbReference type="GO" id="GO:0004636">
    <property type="term" value="F:phosphoribosyl-ATP diphosphatase activity"/>
    <property type="evidence" value="ECO:0007669"/>
    <property type="project" value="UniProtKB-EC"/>
</dbReference>
<reference evidence="13" key="1">
    <citation type="submission" date="2021-02" db="EMBL/GenBank/DDBJ databases">
        <title>First Annotated Genome of the Yellow-green Alga Tribonema minus.</title>
        <authorList>
            <person name="Mahan K.M."/>
        </authorList>
    </citation>
    <scope>NUCLEOTIDE SEQUENCE</scope>
    <source>
        <strain evidence="13">UTEX B ZZ1240</strain>
    </source>
</reference>
<keyword evidence="9" id="KW-0368">Histidine biosynthesis</keyword>
<dbReference type="NCBIfam" id="TIGR03188">
    <property type="entry name" value="histidine_hisI"/>
    <property type="match status" value="1"/>
</dbReference>
<dbReference type="AlphaFoldDB" id="A0A835ZKL0"/>
<keyword evidence="14" id="KW-1185">Reference proteome</keyword>